<evidence type="ECO:0000313" key="1">
    <source>
        <dbReference type="EMBL" id="RAI60812.1"/>
    </source>
</evidence>
<dbReference type="Proteomes" id="UP000249065">
    <property type="component" value="Unassembled WGS sequence"/>
</dbReference>
<reference evidence="2" key="1">
    <citation type="submission" date="2018-06" db="EMBL/GenBank/DDBJ databases">
        <authorList>
            <person name="Khan S.A."/>
        </authorList>
    </citation>
    <scope>NUCLEOTIDE SEQUENCE [LARGE SCALE GENOMIC DNA]</scope>
    <source>
        <strain evidence="2">DB-1506</strain>
    </source>
</reference>
<dbReference type="EMBL" id="QLIX01000001">
    <property type="protein sequence ID" value="RAI60812.1"/>
    <property type="molecule type" value="Genomic_DNA"/>
</dbReference>
<accession>A0A327MEX0</accession>
<sequence>MAGRAASRLATRLGAGLLLAGCAMGTRPEPGPEGGHPALRFARDVHLPGALGNDWSFPAGSVLVGDRRRVADDELLYCGPMVIRDLRTETRPTCVIRRGDTLFINADRLQVGFERHLPSGVLEEIRP</sequence>
<dbReference type="AlphaFoldDB" id="A0A327MEX0"/>
<evidence type="ECO:0000313" key="2">
    <source>
        <dbReference type="Proteomes" id="UP000249065"/>
    </source>
</evidence>
<dbReference type="RefSeq" id="WP_111467924.1">
    <property type="nucleotide sequence ID" value="NZ_QLIX01000001.1"/>
</dbReference>
<protein>
    <submittedName>
        <fullName evidence="1">Uncharacterized protein</fullName>
    </submittedName>
</protein>
<proteinExistence type="predicted"/>
<organism evidence="1 2">
    <name type="scientific">Roseicella frigidaeris</name>
    <dbReference type="NCBI Taxonomy" id="2230885"/>
    <lineage>
        <taxon>Bacteria</taxon>
        <taxon>Pseudomonadati</taxon>
        <taxon>Pseudomonadota</taxon>
        <taxon>Alphaproteobacteria</taxon>
        <taxon>Acetobacterales</taxon>
        <taxon>Roseomonadaceae</taxon>
        <taxon>Roseicella</taxon>
    </lineage>
</organism>
<gene>
    <name evidence="1" type="ORF">DOO78_01400</name>
</gene>
<keyword evidence="2" id="KW-1185">Reference proteome</keyword>
<comment type="caution">
    <text evidence="1">The sequence shown here is derived from an EMBL/GenBank/DDBJ whole genome shotgun (WGS) entry which is preliminary data.</text>
</comment>
<name>A0A327MEX0_9PROT</name>
<dbReference type="OrthoDB" id="9931166at2"/>